<dbReference type="PRINTS" id="PR00700">
    <property type="entry name" value="PRTYPHPHTASE"/>
</dbReference>
<proteinExistence type="predicted"/>
<dbReference type="OrthoDB" id="6144703at2759"/>
<dbReference type="PANTHER" id="PTHR46163">
    <property type="entry name" value="TYROSINE-PROTEIN PHOSPHATASE-RELATED"/>
    <property type="match status" value="1"/>
</dbReference>
<dbReference type="PROSITE" id="PS50055">
    <property type="entry name" value="TYR_PHOSPHATASE_PTP"/>
    <property type="match status" value="1"/>
</dbReference>
<sequence length="183" mass="20498">MPDAFCEIHTQLQDVVCLDKTRVVLKQDVPPLTDYIHANWVRFEKHDREFIATQGPLESTIGDFWRMCMEDDKIKCSAYWPTEAGKFFTQGKIFVNTKKVSIGPHLLSRKRPIWVVGTSNESMFMSKFVLTSTPTPPIPLLSQGPGNCSSPLPKVMFSGRLGQSDDVVPDLPGLHHQILGGSL</sequence>
<dbReference type="SUPFAM" id="SSF52799">
    <property type="entry name" value="(Phosphotyrosine protein) phosphatases II"/>
    <property type="match status" value="1"/>
</dbReference>
<reference evidence="2 3" key="1">
    <citation type="submission" date="2013-12" db="EMBL/GenBank/DDBJ databases">
        <title>Draft genome of the parsitic nematode Ancylostoma duodenale.</title>
        <authorList>
            <person name="Mitreva M."/>
        </authorList>
    </citation>
    <scope>NUCLEOTIDE SEQUENCE [LARGE SCALE GENOMIC DNA]</scope>
    <source>
        <strain evidence="2 3">Zhejiang</strain>
    </source>
</reference>
<dbReference type="AlphaFoldDB" id="A0A0C2C9U3"/>
<accession>A0A0C2C9U3</accession>
<evidence type="ECO:0000313" key="3">
    <source>
        <dbReference type="Proteomes" id="UP000054047"/>
    </source>
</evidence>
<dbReference type="InterPro" id="IPR052782">
    <property type="entry name" value="Oocyte-zygote_transition_reg"/>
</dbReference>
<dbReference type="InterPro" id="IPR029021">
    <property type="entry name" value="Prot-tyrosine_phosphatase-like"/>
</dbReference>
<keyword evidence="3" id="KW-1185">Reference proteome</keyword>
<evidence type="ECO:0000313" key="2">
    <source>
        <dbReference type="EMBL" id="KIH46587.1"/>
    </source>
</evidence>
<gene>
    <name evidence="2" type="ORF">ANCDUO_23358</name>
</gene>
<dbReference type="Gene3D" id="3.90.190.10">
    <property type="entry name" value="Protein tyrosine phosphatase superfamily"/>
    <property type="match status" value="1"/>
</dbReference>
<protein>
    <submittedName>
        <fullName evidence="2">Protein-tyrosine phosphatase</fullName>
    </submittedName>
</protein>
<organism evidence="2 3">
    <name type="scientific">Ancylostoma duodenale</name>
    <dbReference type="NCBI Taxonomy" id="51022"/>
    <lineage>
        <taxon>Eukaryota</taxon>
        <taxon>Metazoa</taxon>
        <taxon>Ecdysozoa</taxon>
        <taxon>Nematoda</taxon>
        <taxon>Chromadorea</taxon>
        <taxon>Rhabditida</taxon>
        <taxon>Rhabditina</taxon>
        <taxon>Rhabditomorpha</taxon>
        <taxon>Strongyloidea</taxon>
        <taxon>Ancylostomatidae</taxon>
        <taxon>Ancylostomatinae</taxon>
        <taxon>Ancylostoma</taxon>
    </lineage>
</organism>
<feature type="domain" description="Tyrosine-protein phosphatase" evidence="1">
    <location>
        <begin position="11"/>
        <end position="139"/>
    </location>
</feature>
<evidence type="ECO:0000259" key="1">
    <source>
        <dbReference type="PROSITE" id="PS50055"/>
    </source>
</evidence>
<dbReference type="Proteomes" id="UP000054047">
    <property type="component" value="Unassembled WGS sequence"/>
</dbReference>
<dbReference type="SMART" id="SM00194">
    <property type="entry name" value="PTPc"/>
    <property type="match status" value="1"/>
</dbReference>
<dbReference type="GO" id="GO:0004725">
    <property type="term" value="F:protein tyrosine phosphatase activity"/>
    <property type="evidence" value="ECO:0007669"/>
    <property type="project" value="InterPro"/>
</dbReference>
<name>A0A0C2C9U3_9BILA</name>
<dbReference type="InterPro" id="IPR000242">
    <property type="entry name" value="PTP_cat"/>
</dbReference>
<dbReference type="Pfam" id="PF00102">
    <property type="entry name" value="Y_phosphatase"/>
    <property type="match status" value="1"/>
</dbReference>
<dbReference type="EMBL" id="KN768883">
    <property type="protein sequence ID" value="KIH46587.1"/>
    <property type="molecule type" value="Genomic_DNA"/>
</dbReference>